<protein>
    <submittedName>
        <fullName evidence="2">DUF5071 domain-containing protein</fullName>
    </submittedName>
</protein>
<reference evidence="2 3" key="1">
    <citation type="submission" date="2024-09" db="EMBL/GenBank/DDBJ databases">
        <authorList>
            <person name="Sun Q."/>
            <person name="Mori K."/>
        </authorList>
    </citation>
    <scope>NUCLEOTIDE SEQUENCE [LARGE SCALE GENOMIC DNA]</scope>
    <source>
        <strain evidence="2 3">TISTR 2452</strain>
    </source>
</reference>
<dbReference type="CDD" id="cd11743">
    <property type="entry name" value="Cthe_2751_like"/>
    <property type="match status" value="1"/>
</dbReference>
<proteinExistence type="predicted"/>
<dbReference type="EMBL" id="JBHMDO010000042">
    <property type="protein sequence ID" value="MFB9329405.1"/>
    <property type="molecule type" value="Genomic_DNA"/>
</dbReference>
<feature type="domain" description="DUF5071" evidence="1">
    <location>
        <begin position="104"/>
        <end position="222"/>
    </location>
</feature>
<evidence type="ECO:0000313" key="3">
    <source>
        <dbReference type="Proteomes" id="UP001589747"/>
    </source>
</evidence>
<dbReference type="Gene3D" id="1.25.40.750">
    <property type="entry name" value="Domain of unknown function DUF5071"/>
    <property type="match status" value="1"/>
</dbReference>
<sequence length="227" mass="25993">MNPEQQAWLRSRHEYNSDETTTTVTEMLELDGYQFVKTETSYGKSSAQSVRYSAYVDYQEAGSFYATLDEAIIGALVHRNYGHSYGAASFIHRSITQSPSILDLLPRDKMDTETVRRLQDVHPLQLQPILPELLTWMQDINWPVAQELPKVLIPCGKLLIPELKRVLNSHDDMWQYACLGWIIQELPDDVIGELTSELQRLVLQPTIAEQEYELDIAASQLLARLTK</sequence>
<accession>A0ABV5KW14</accession>
<comment type="caution">
    <text evidence="2">The sequence shown here is derived from an EMBL/GenBank/DDBJ whole genome shotgun (WGS) entry which is preliminary data.</text>
</comment>
<keyword evidence="3" id="KW-1185">Reference proteome</keyword>
<evidence type="ECO:0000259" key="1">
    <source>
        <dbReference type="Pfam" id="PF16804"/>
    </source>
</evidence>
<dbReference type="Proteomes" id="UP001589747">
    <property type="component" value="Unassembled WGS sequence"/>
</dbReference>
<organism evidence="2 3">
    <name type="scientific">Paenibacillus aurantiacus</name>
    <dbReference type="NCBI Taxonomy" id="1936118"/>
    <lineage>
        <taxon>Bacteria</taxon>
        <taxon>Bacillati</taxon>
        <taxon>Bacillota</taxon>
        <taxon>Bacilli</taxon>
        <taxon>Bacillales</taxon>
        <taxon>Paenibacillaceae</taxon>
        <taxon>Paenibacillus</taxon>
    </lineage>
</organism>
<dbReference type="InterPro" id="IPR038692">
    <property type="entry name" value="Cthe_2751_sf"/>
</dbReference>
<dbReference type="RefSeq" id="WP_377499652.1">
    <property type="nucleotide sequence ID" value="NZ_JBHMDO010000042.1"/>
</dbReference>
<evidence type="ECO:0000313" key="2">
    <source>
        <dbReference type="EMBL" id="MFB9329405.1"/>
    </source>
</evidence>
<name>A0ABV5KW14_9BACL</name>
<dbReference type="Pfam" id="PF16804">
    <property type="entry name" value="DUF5071"/>
    <property type="match status" value="1"/>
</dbReference>
<dbReference type="InterPro" id="IPR031837">
    <property type="entry name" value="DUF5071"/>
</dbReference>
<gene>
    <name evidence="2" type="ORF">ACFFSY_25995</name>
</gene>